<reference evidence="6" key="2">
    <citation type="submission" date="2021-04" db="EMBL/GenBank/DDBJ databases">
        <authorList>
            <person name="Gilroy R."/>
        </authorList>
    </citation>
    <scope>NUCLEOTIDE SEQUENCE</scope>
    <source>
        <strain evidence="6">CHK178-16964</strain>
    </source>
</reference>
<name>A0A9D2KQK8_9FIRM</name>
<feature type="domain" description="Core-binding (CB)" evidence="5">
    <location>
        <begin position="4"/>
        <end position="80"/>
    </location>
</feature>
<comment type="caution">
    <text evidence="6">The sequence shown here is derived from an EMBL/GenBank/DDBJ whole genome shotgun (WGS) entry which is preliminary data.</text>
</comment>
<keyword evidence="2" id="KW-0233">DNA recombination</keyword>
<evidence type="ECO:0000259" key="5">
    <source>
        <dbReference type="PROSITE" id="PS51900"/>
    </source>
</evidence>
<evidence type="ECO:0000313" key="6">
    <source>
        <dbReference type="EMBL" id="HJA72161.1"/>
    </source>
</evidence>
<sequence length="275" mass="32220">MPLPPAADAAKLFQEYLDATSLAPNTVLAYSSSVRQFFRLYKEITPDTLHLYKAYLMEHYRPQTVNLRIRAVNSYIECFHLPVSRLPAIRIQQKLYAEHVISEADYEYLKSRFIQDEKYVYYFIVRYMAATGARVSELTQIKAEHLDLGYMDLYSKGGKIRRIYFPDALRNEASLWFHSKGVDAGFLFTNRRGVPMTSRGISGQLKKLAIRYHIPPETVYPHSFRHRFAKNFLERFNDISLLADLMGHESIETTRIYLTRSTKEQKELIDRLVTW</sequence>
<feature type="domain" description="Tyr recombinase" evidence="4">
    <location>
        <begin position="85"/>
        <end position="270"/>
    </location>
</feature>
<dbReference type="InterPro" id="IPR011010">
    <property type="entry name" value="DNA_brk_join_enz"/>
</dbReference>
<dbReference type="GO" id="GO:0006310">
    <property type="term" value="P:DNA recombination"/>
    <property type="evidence" value="ECO:0007669"/>
    <property type="project" value="UniProtKB-KW"/>
</dbReference>
<reference evidence="6" key="1">
    <citation type="journal article" date="2021" name="PeerJ">
        <title>Extensive microbial diversity within the chicken gut microbiome revealed by metagenomics and culture.</title>
        <authorList>
            <person name="Gilroy R."/>
            <person name="Ravi A."/>
            <person name="Getino M."/>
            <person name="Pursley I."/>
            <person name="Horton D.L."/>
            <person name="Alikhan N.F."/>
            <person name="Baker D."/>
            <person name="Gharbi K."/>
            <person name="Hall N."/>
            <person name="Watson M."/>
            <person name="Adriaenssens E.M."/>
            <person name="Foster-Nyarko E."/>
            <person name="Jarju S."/>
            <person name="Secka A."/>
            <person name="Antonio M."/>
            <person name="Oren A."/>
            <person name="Chaudhuri R.R."/>
            <person name="La Ragione R."/>
            <person name="Hildebrand F."/>
            <person name="Pallen M.J."/>
        </authorList>
    </citation>
    <scope>NUCLEOTIDE SEQUENCE</scope>
    <source>
        <strain evidence="6">CHK178-16964</strain>
    </source>
</reference>
<dbReference type="InterPro" id="IPR044068">
    <property type="entry name" value="CB"/>
</dbReference>
<gene>
    <name evidence="6" type="ORF">IAA07_11410</name>
</gene>
<dbReference type="Gene3D" id="1.10.443.10">
    <property type="entry name" value="Intergrase catalytic core"/>
    <property type="match status" value="1"/>
</dbReference>
<proteinExistence type="predicted"/>
<dbReference type="InterPro" id="IPR013762">
    <property type="entry name" value="Integrase-like_cat_sf"/>
</dbReference>
<dbReference type="GO" id="GO:0015074">
    <property type="term" value="P:DNA integration"/>
    <property type="evidence" value="ECO:0007669"/>
    <property type="project" value="InterPro"/>
</dbReference>
<dbReference type="AlphaFoldDB" id="A0A9D2KQK8"/>
<dbReference type="Pfam" id="PF00589">
    <property type="entry name" value="Phage_integrase"/>
    <property type="match status" value="1"/>
</dbReference>
<dbReference type="PANTHER" id="PTHR30349">
    <property type="entry name" value="PHAGE INTEGRASE-RELATED"/>
    <property type="match status" value="1"/>
</dbReference>
<dbReference type="Proteomes" id="UP000823900">
    <property type="component" value="Unassembled WGS sequence"/>
</dbReference>
<evidence type="ECO:0000259" key="4">
    <source>
        <dbReference type="PROSITE" id="PS51898"/>
    </source>
</evidence>
<dbReference type="PROSITE" id="PS51898">
    <property type="entry name" value="TYR_RECOMBINASE"/>
    <property type="match status" value="1"/>
</dbReference>
<evidence type="ECO:0000256" key="1">
    <source>
        <dbReference type="ARBA" id="ARBA00023125"/>
    </source>
</evidence>
<dbReference type="PANTHER" id="PTHR30349:SF89">
    <property type="entry name" value="INTEGRASE_RECOMBINASE"/>
    <property type="match status" value="1"/>
</dbReference>
<dbReference type="EMBL" id="DWZA01000099">
    <property type="protein sequence ID" value="HJA72161.1"/>
    <property type="molecule type" value="Genomic_DNA"/>
</dbReference>
<organism evidence="6 7">
    <name type="scientific">Candidatus Lachnoclostridium stercoravium</name>
    <dbReference type="NCBI Taxonomy" id="2838633"/>
    <lineage>
        <taxon>Bacteria</taxon>
        <taxon>Bacillati</taxon>
        <taxon>Bacillota</taxon>
        <taxon>Clostridia</taxon>
        <taxon>Lachnospirales</taxon>
        <taxon>Lachnospiraceae</taxon>
    </lineage>
</organism>
<dbReference type="PROSITE" id="PS51900">
    <property type="entry name" value="CB"/>
    <property type="match status" value="1"/>
</dbReference>
<dbReference type="Gene3D" id="1.10.150.130">
    <property type="match status" value="1"/>
</dbReference>
<evidence type="ECO:0000256" key="2">
    <source>
        <dbReference type="ARBA" id="ARBA00023172"/>
    </source>
</evidence>
<accession>A0A9D2KQK8</accession>
<dbReference type="SUPFAM" id="SSF56349">
    <property type="entry name" value="DNA breaking-rejoining enzymes"/>
    <property type="match status" value="1"/>
</dbReference>
<dbReference type="InterPro" id="IPR002104">
    <property type="entry name" value="Integrase_catalytic"/>
</dbReference>
<dbReference type="InterPro" id="IPR010998">
    <property type="entry name" value="Integrase_recombinase_N"/>
</dbReference>
<protein>
    <submittedName>
        <fullName evidence="6">Tyrosine-type recombinase/integrase</fullName>
    </submittedName>
</protein>
<evidence type="ECO:0000256" key="3">
    <source>
        <dbReference type="PROSITE-ProRule" id="PRU01248"/>
    </source>
</evidence>
<dbReference type="GO" id="GO:0003677">
    <property type="term" value="F:DNA binding"/>
    <property type="evidence" value="ECO:0007669"/>
    <property type="project" value="UniProtKB-UniRule"/>
</dbReference>
<keyword evidence="1 3" id="KW-0238">DNA-binding</keyword>
<dbReference type="InterPro" id="IPR050090">
    <property type="entry name" value="Tyrosine_recombinase_XerCD"/>
</dbReference>
<evidence type="ECO:0000313" key="7">
    <source>
        <dbReference type="Proteomes" id="UP000823900"/>
    </source>
</evidence>